<protein>
    <submittedName>
        <fullName evidence="4">DUF58 domain-containing protein</fullName>
    </submittedName>
</protein>
<dbReference type="InterPro" id="IPR047589">
    <property type="entry name" value="DUF11_rpt"/>
</dbReference>
<dbReference type="Proteomes" id="UP000605784">
    <property type="component" value="Unassembled WGS sequence"/>
</dbReference>
<accession>A0A830GIM6</accession>
<name>A0A830GIM6_9EURY</name>
<evidence type="ECO:0000256" key="1">
    <source>
        <dbReference type="SAM" id="Phobius"/>
    </source>
</evidence>
<feature type="domain" description="DUF58" evidence="3">
    <location>
        <begin position="200"/>
        <end position="386"/>
    </location>
</feature>
<keyword evidence="1" id="KW-1133">Transmembrane helix</keyword>
<keyword evidence="1" id="KW-0472">Membrane</keyword>
<dbReference type="RefSeq" id="WP_188995733.1">
    <property type="nucleotide sequence ID" value="NZ_BMOU01000002.1"/>
</dbReference>
<reference evidence="4" key="1">
    <citation type="journal article" date="2014" name="Int. J. Syst. Evol. Microbiol.">
        <title>Complete genome sequence of Corynebacterium casei LMG S-19264T (=DSM 44701T), isolated from a smear-ripened cheese.</title>
        <authorList>
            <consortium name="US DOE Joint Genome Institute (JGI-PGF)"/>
            <person name="Walter F."/>
            <person name="Albersmeier A."/>
            <person name="Kalinowski J."/>
            <person name="Ruckert C."/>
        </authorList>
    </citation>
    <scope>NUCLEOTIDE SEQUENCE</scope>
    <source>
        <strain evidence="4">JCM 17820</strain>
    </source>
</reference>
<gene>
    <name evidence="4" type="ORF">GCM10009030_13150</name>
</gene>
<dbReference type="InterPro" id="IPR002881">
    <property type="entry name" value="DUF58"/>
</dbReference>
<reference evidence="4" key="2">
    <citation type="submission" date="2020-09" db="EMBL/GenBank/DDBJ databases">
        <authorList>
            <person name="Sun Q."/>
            <person name="Ohkuma M."/>
        </authorList>
    </citation>
    <scope>NUCLEOTIDE SEQUENCE</scope>
    <source>
        <strain evidence="4">JCM 17820</strain>
    </source>
</reference>
<comment type="caution">
    <text evidence="4">The sequence shown here is derived from an EMBL/GenBank/DDBJ whole genome shotgun (WGS) entry which is preliminary data.</text>
</comment>
<feature type="transmembrane region" description="Helical" evidence="1">
    <location>
        <begin position="12"/>
        <end position="29"/>
    </location>
</feature>
<dbReference type="Gene3D" id="2.60.40.10">
    <property type="entry name" value="Immunoglobulins"/>
    <property type="match status" value="1"/>
</dbReference>
<dbReference type="EMBL" id="BMOU01000002">
    <property type="protein sequence ID" value="GGN90809.1"/>
    <property type="molecule type" value="Genomic_DNA"/>
</dbReference>
<evidence type="ECO:0000259" key="2">
    <source>
        <dbReference type="Pfam" id="PF01345"/>
    </source>
</evidence>
<dbReference type="PANTHER" id="PTHR33608">
    <property type="entry name" value="BLL2464 PROTEIN"/>
    <property type="match status" value="1"/>
</dbReference>
<evidence type="ECO:0000313" key="4">
    <source>
        <dbReference type="EMBL" id="GGN90809.1"/>
    </source>
</evidence>
<evidence type="ECO:0000259" key="3">
    <source>
        <dbReference type="Pfam" id="PF01882"/>
    </source>
</evidence>
<keyword evidence="1" id="KW-0812">Transmembrane</keyword>
<dbReference type="Pfam" id="PF01882">
    <property type="entry name" value="DUF58"/>
    <property type="match status" value="1"/>
</dbReference>
<organism evidence="4 5">
    <name type="scientific">Haloarcula pellucida</name>
    <dbReference type="NCBI Taxonomy" id="1427151"/>
    <lineage>
        <taxon>Archaea</taxon>
        <taxon>Methanobacteriati</taxon>
        <taxon>Methanobacteriota</taxon>
        <taxon>Stenosarchaea group</taxon>
        <taxon>Halobacteria</taxon>
        <taxon>Halobacteriales</taxon>
        <taxon>Haloarculaceae</taxon>
        <taxon>Haloarcula</taxon>
    </lineage>
</organism>
<dbReference type="PANTHER" id="PTHR33608:SF6">
    <property type="entry name" value="BLL2464 PROTEIN"/>
    <property type="match status" value="1"/>
</dbReference>
<keyword evidence="5" id="KW-1185">Reference proteome</keyword>
<sequence>MTDPTAERTNRYRHLVGAILVPVVLGVALQSPVVYATGAVPIVYVLYGELTTPDPATDRLSAERTLDPETPAPGESVTVTLSVTNTGADAVTDLRVVDGVPGELGVTEGSPRKSLSLGAGETGTVAYDVIAKRGTHDFGDLTVASVGLSGEYDSRGTVPVETTLRCEVPVEDVPLTSQTARRAGQIPTDIAGEGISFHSTREYRTSDPARRIDWRRYARTNELSTVEYQEEHAATVVLLVDRSAAADTRTETDRPTGSELSLYAAERTFYELLAGGNRVGVGLYPDRVRALDPGVGADHAATGRELFADAETVADRSSVSPERDLLAWVPASAQVVLVSPLLDDEMVALAKRLAAHRHDVSVVSPRLAATTTVGKAVSTAERAQRVRVLEESGAPVVDWDPDEPLRLTLESFVRRWL</sequence>
<evidence type="ECO:0000313" key="5">
    <source>
        <dbReference type="Proteomes" id="UP000605784"/>
    </source>
</evidence>
<dbReference type="NCBIfam" id="TIGR01451">
    <property type="entry name" value="B_ant_repeat"/>
    <property type="match status" value="1"/>
</dbReference>
<dbReference type="InterPro" id="IPR001434">
    <property type="entry name" value="OmcB-like_DUF11"/>
</dbReference>
<dbReference type="AlphaFoldDB" id="A0A830GIM6"/>
<proteinExistence type="predicted"/>
<dbReference type="Pfam" id="PF01345">
    <property type="entry name" value="DUF11"/>
    <property type="match status" value="1"/>
</dbReference>
<feature type="domain" description="DUF11" evidence="2">
    <location>
        <begin position="61"/>
        <end position="113"/>
    </location>
</feature>
<dbReference type="InterPro" id="IPR013783">
    <property type="entry name" value="Ig-like_fold"/>
</dbReference>